<organism evidence="8 9">
    <name type="scientific">Serendipita vermifera MAFF 305830</name>
    <dbReference type="NCBI Taxonomy" id="933852"/>
    <lineage>
        <taxon>Eukaryota</taxon>
        <taxon>Fungi</taxon>
        <taxon>Dikarya</taxon>
        <taxon>Basidiomycota</taxon>
        <taxon>Agaricomycotina</taxon>
        <taxon>Agaricomycetes</taxon>
        <taxon>Sebacinales</taxon>
        <taxon>Serendipitaceae</taxon>
        <taxon>Serendipita</taxon>
    </lineage>
</organism>
<dbReference type="PROSITE" id="PS51324">
    <property type="entry name" value="ERV_ALR"/>
    <property type="match status" value="1"/>
</dbReference>
<dbReference type="InterPro" id="IPR036774">
    <property type="entry name" value="ERV/ALR_sulphydryl_oxid_sf"/>
</dbReference>
<dbReference type="InterPro" id="IPR039799">
    <property type="entry name" value="ALR/ERV"/>
</dbReference>
<dbReference type="Gene3D" id="1.20.120.310">
    <property type="entry name" value="ERV/ALR sulfhydryl oxidase domain"/>
    <property type="match status" value="1"/>
</dbReference>
<dbReference type="PANTHER" id="PTHR12645:SF1">
    <property type="entry name" value="FAD-LINKED SULFHYDRYL OXIDASE ERV2"/>
    <property type="match status" value="1"/>
</dbReference>
<dbReference type="SUPFAM" id="SSF69000">
    <property type="entry name" value="FAD-dependent thiol oxidase"/>
    <property type="match status" value="1"/>
</dbReference>
<name>A0A0C2WZ88_SERVB</name>
<keyword evidence="3 6" id="KW-0274">FAD</keyword>
<evidence type="ECO:0000256" key="1">
    <source>
        <dbReference type="ARBA" id="ARBA00001974"/>
    </source>
</evidence>
<dbReference type="Proteomes" id="UP000054097">
    <property type="component" value="Unassembled WGS sequence"/>
</dbReference>
<dbReference type="HOGENOM" id="CLU_070631_2_0_1"/>
<accession>A0A0C2WZ88</accession>
<sequence>MISRFTRTFIFSCVCLLLIGTVFFLNPPIHLQWDADNNEWFNTDGVPHVPVDVDRHIASGHVIMGKLGNETAKAALGRATWKLLHTMTLRFPEHPTEDEREALRSYIHLTSRLYPCGECAEEFQTLLKAHPPQTSSRKTASQWLCYVHNLVNKRLRKDQFDCTKLDDTYDCGCGDDPSEKKGEHLIKGG</sequence>
<evidence type="ECO:0000313" key="8">
    <source>
        <dbReference type="EMBL" id="KIM31393.1"/>
    </source>
</evidence>
<reference evidence="9" key="2">
    <citation type="submission" date="2015-01" db="EMBL/GenBank/DDBJ databases">
        <title>Evolutionary Origins and Diversification of the Mycorrhizal Mutualists.</title>
        <authorList>
            <consortium name="DOE Joint Genome Institute"/>
            <consortium name="Mycorrhizal Genomics Consortium"/>
            <person name="Kohler A."/>
            <person name="Kuo A."/>
            <person name="Nagy L.G."/>
            <person name="Floudas D."/>
            <person name="Copeland A."/>
            <person name="Barry K.W."/>
            <person name="Cichocki N."/>
            <person name="Veneault-Fourrey C."/>
            <person name="LaButti K."/>
            <person name="Lindquist E.A."/>
            <person name="Lipzen A."/>
            <person name="Lundell T."/>
            <person name="Morin E."/>
            <person name="Murat C."/>
            <person name="Riley R."/>
            <person name="Ohm R."/>
            <person name="Sun H."/>
            <person name="Tunlid A."/>
            <person name="Henrissat B."/>
            <person name="Grigoriev I.V."/>
            <person name="Hibbett D.S."/>
            <person name="Martin F."/>
        </authorList>
    </citation>
    <scope>NUCLEOTIDE SEQUENCE [LARGE SCALE GENOMIC DNA]</scope>
    <source>
        <strain evidence="9">MAFF 305830</strain>
    </source>
</reference>
<evidence type="ECO:0000259" key="7">
    <source>
        <dbReference type="PROSITE" id="PS51324"/>
    </source>
</evidence>
<evidence type="ECO:0000256" key="4">
    <source>
        <dbReference type="ARBA" id="ARBA00023002"/>
    </source>
</evidence>
<dbReference type="AlphaFoldDB" id="A0A0C2WZ88"/>
<dbReference type="GO" id="GO:0050660">
    <property type="term" value="F:flavin adenine dinucleotide binding"/>
    <property type="evidence" value="ECO:0007669"/>
    <property type="project" value="TreeGrafter"/>
</dbReference>
<dbReference type="InterPro" id="IPR017905">
    <property type="entry name" value="ERV/ALR_sulphydryl_oxidase"/>
</dbReference>
<dbReference type="OrthoDB" id="59470at2759"/>
<dbReference type="FunFam" id="1.20.120.310:FF:000002">
    <property type="entry name" value="Sulfhydryl oxidase"/>
    <property type="match status" value="1"/>
</dbReference>
<comment type="catalytic activity">
    <reaction evidence="6">
        <text>2 R'C(R)SH + O2 = R'C(R)S-S(R)CR' + H2O2</text>
        <dbReference type="Rhea" id="RHEA:17357"/>
        <dbReference type="ChEBI" id="CHEBI:15379"/>
        <dbReference type="ChEBI" id="CHEBI:16240"/>
        <dbReference type="ChEBI" id="CHEBI:16520"/>
        <dbReference type="ChEBI" id="CHEBI:17412"/>
        <dbReference type="EC" id="1.8.3.2"/>
    </reaction>
</comment>
<dbReference type="STRING" id="933852.A0A0C2WZ88"/>
<feature type="domain" description="ERV/ALR sulfhydryl oxidase" evidence="7">
    <location>
        <begin position="69"/>
        <end position="169"/>
    </location>
</feature>
<dbReference type="EC" id="1.8.3.2" evidence="6"/>
<protein>
    <recommendedName>
        <fullName evidence="6">Sulfhydryl oxidase</fullName>
        <ecNumber evidence="6">1.8.3.2</ecNumber>
    </recommendedName>
</protein>
<keyword evidence="9" id="KW-1185">Reference proteome</keyword>
<evidence type="ECO:0000256" key="5">
    <source>
        <dbReference type="ARBA" id="ARBA00023157"/>
    </source>
</evidence>
<keyword evidence="2 6" id="KW-0285">Flavoprotein</keyword>
<gene>
    <name evidence="8" type="ORF">M408DRAFT_327618</name>
</gene>
<dbReference type="PANTHER" id="PTHR12645">
    <property type="entry name" value="ALR/ERV"/>
    <property type="match status" value="1"/>
</dbReference>
<evidence type="ECO:0000256" key="3">
    <source>
        <dbReference type="ARBA" id="ARBA00022827"/>
    </source>
</evidence>
<evidence type="ECO:0000313" key="9">
    <source>
        <dbReference type="Proteomes" id="UP000054097"/>
    </source>
</evidence>
<proteinExistence type="predicted"/>
<comment type="cofactor">
    <cofactor evidence="1 6">
        <name>FAD</name>
        <dbReference type="ChEBI" id="CHEBI:57692"/>
    </cofactor>
</comment>
<keyword evidence="4 6" id="KW-0560">Oxidoreductase</keyword>
<dbReference type="Pfam" id="PF04777">
    <property type="entry name" value="Evr1_Alr"/>
    <property type="match status" value="1"/>
</dbReference>
<keyword evidence="5" id="KW-1015">Disulfide bond</keyword>
<evidence type="ECO:0000256" key="2">
    <source>
        <dbReference type="ARBA" id="ARBA00022630"/>
    </source>
</evidence>
<dbReference type="GO" id="GO:0016971">
    <property type="term" value="F:flavin-dependent sulfhydryl oxidase activity"/>
    <property type="evidence" value="ECO:0007669"/>
    <property type="project" value="InterPro"/>
</dbReference>
<dbReference type="EMBL" id="KN824282">
    <property type="protein sequence ID" value="KIM31393.1"/>
    <property type="molecule type" value="Genomic_DNA"/>
</dbReference>
<reference evidence="8 9" key="1">
    <citation type="submission" date="2014-04" db="EMBL/GenBank/DDBJ databases">
        <authorList>
            <consortium name="DOE Joint Genome Institute"/>
            <person name="Kuo A."/>
            <person name="Zuccaro A."/>
            <person name="Kohler A."/>
            <person name="Nagy L.G."/>
            <person name="Floudas D."/>
            <person name="Copeland A."/>
            <person name="Barry K.W."/>
            <person name="Cichocki N."/>
            <person name="Veneault-Fourrey C."/>
            <person name="LaButti K."/>
            <person name="Lindquist E.A."/>
            <person name="Lipzen A."/>
            <person name="Lundell T."/>
            <person name="Morin E."/>
            <person name="Murat C."/>
            <person name="Sun H."/>
            <person name="Tunlid A."/>
            <person name="Henrissat B."/>
            <person name="Grigoriev I.V."/>
            <person name="Hibbett D.S."/>
            <person name="Martin F."/>
            <person name="Nordberg H.P."/>
            <person name="Cantor M.N."/>
            <person name="Hua S.X."/>
        </authorList>
    </citation>
    <scope>NUCLEOTIDE SEQUENCE [LARGE SCALE GENOMIC DNA]</scope>
    <source>
        <strain evidence="8 9">MAFF 305830</strain>
    </source>
</reference>
<evidence type="ECO:0000256" key="6">
    <source>
        <dbReference type="RuleBase" id="RU371123"/>
    </source>
</evidence>
<dbReference type="GO" id="GO:0005739">
    <property type="term" value="C:mitochondrion"/>
    <property type="evidence" value="ECO:0007669"/>
    <property type="project" value="TreeGrafter"/>
</dbReference>